<protein>
    <recommendedName>
        <fullName evidence="10">Protein kinase domain-containing protein</fullName>
    </recommendedName>
</protein>
<keyword evidence="4 7" id="KW-0547">Nucleotide-binding</keyword>
<keyword evidence="12" id="KW-1185">Reference proteome</keyword>
<name>A0AAD8RV42_LOLMU</name>
<dbReference type="EMBL" id="JAUUTY010000005">
    <property type="protein sequence ID" value="KAK1631447.1"/>
    <property type="molecule type" value="Genomic_DNA"/>
</dbReference>
<evidence type="ECO:0000256" key="6">
    <source>
        <dbReference type="ARBA" id="ARBA00022840"/>
    </source>
</evidence>
<feature type="region of interest" description="Disordered" evidence="9">
    <location>
        <begin position="1"/>
        <end position="82"/>
    </location>
</feature>
<dbReference type="InterPro" id="IPR017441">
    <property type="entry name" value="Protein_kinase_ATP_BS"/>
</dbReference>
<dbReference type="AlphaFoldDB" id="A0AAD8RV42"/>
<keyword evidence="3" id="KW-0677">Repeat</keyword>
<evidence type="ECO:0000313" key="11">
    <source>
        <dbReference type="EMBL" id="KAK1631447.1"/>
    </source>
</evidence>
<dbReference type="PANTHER" id="PTHR24349">
    <property type="entry name" value="SERINE/THREONINE-PROTEIN KINASE"/>
    <property type="match status" value="1"/>
</dbReference>
<dbReference type="InterPro" id="IPR008271">
    <property type="entry name" value="Ser/Thr_kinase_AS"/>
</dbReference>
<feature type="binding site" evidence="7">
    <location>
        <position position="131"/>
    </location>
    <ligand>
        <name>ATP</name>
        <dbReference type="ChEBI" id="CHEBI:30616"/>
    </ligand>
</feature>
<feature type="compositionally biased region" description="Basic residues" evidence="9">
    <location>
        <begin position="1"/>
        <end position="11"/>
    </location>
</feature>
<comment type="caution">
    <text evidence="11">The sequence shown here is derived from an EMBL/GenBank/DDBJ whole genome shotgun (WGS) entry which is preliminary data.</text>
</comment>
<dbReference type="InterPro" id="IPR011009">
    <property type="entry name" value="Kinase-like_dom_sf"/>
</dbReference>
<dbReference type="FunFam" id="1.10.510.10:FF:000641">
    <property type="entry name" value="Serine/threonine-protein kinase PEPKR2"/>
    <property type="match status" value="1"/>
</dbReference>
<feature type="compositionally biased region" description="Low complexity" evidence="9">
    <location>
        <begin position="45"/>
        <end position="55"/>
    </location>
</feature>
<dbReference type="InterPro" id="IPR050205">
    <property type="entry name" value="CDPK_Ser/Thr_kinases"/>
</dbReference>
<accession>A0AAD8RV42</accession>
<dbReference type="PROSITE" id="PS00107">
    <property type="entry name" value="PROTEIN_KINASE_ATP"/>
    <property type="match status" value="1"/>
</dbReference>
<keyword evidence="1 8" id="KW-0723">Serine/threonine-protein kinase</keyword>
<dbReference type="GO" id="GO:0004674">
    <property type="term" value="F:protein serine/threonine kinase activity"/>
    <property type="evidence" value="ECO:0007669"/>
    <property type="project" value="UniProtKB-KW"/>
</dbReference>
<evidence type="ECO:0000256" key="3">
    <source>
        <dbReference type="ARBA" id="ARBA00022737"/>
    </source>
</evidence>
<evidence type="ECO:0000256" key="4">
    <source>
        <dbReference type="ARBA" id="ARBA00022741"/>
    </source>
</evidence>
<evidence type="ECO:0000256" key="7">
    <source>
        <dbReference type="PROSITE-ProRule" id="PRU10141"/>
    </source>
</evidence>
<dbReference type="GO" id="GO:0005524">
    <property type="term" value="F:ATP binding"/>
    <property type="evidence" value="ECO:0007669"/>
    <property type="project" value="UniProtKB-UniRule"/>
</dbReference>
<dbReference type="PROSITE" id="PS00108">
    <property type="entry name" value="PROTEIN_KINASE_ST"/>
    <property type="match status" value="1"/>
</dbReference>
<dbReference type="SMART" id="SM00220">
    <property type="entry name" value="S_TKc"/>
    <property type="match status" value="1"/>
</dbReference>
<sequence length="450" mass="48733">MDSLPRKRKGARSLAGSLHDASADRKRTCRHRNPRPERNNKKKPSPSASSASSPARRGVVMTAPPASGRPAPDSPGRGLKRKVGCIDSATRIGRKKRLEASYDLGAQIGRGKFGAVRICRARAGGEAFACKALPKSGGETAHREVEIMQHLSGHPGVVTLRAVFEDAHTFYLVMELCGGGPLLDEIQRDGAVSEHRAAVIIRDLMAVLKYCHEMGVVHRDIKPENILLTKNGKMKLADFGLAARVTNGQKLSGVAGSPAYVAPEVLSGSYSEKVDIWGAGVLLHVLLLGSLPFQGGSLDDVFEAIKTVELDFHSGPWESMSAYGRDLISRMLDRDVSSRITADQVLSHPWVLFYTECTLKAVTPNVCVTNKVVAPKLQWDRIRSHCESSASDSSSQRSEDQDESGIVDALTAAITHVRISEPKRTRLCSPAIPIQQECSSNLKSNLCTAF</sequence>
<dbReference type="Pfam" id="PF00069">
    <property type="entry name" value="Pkinase"/>
    <property type="match status" value="1"/>
</dbReference>
<dbReference type="Proteomes" id="UP001231189">
    <property type="component" value="Unassembled WGS sequence"/>
</dbReference>
<evidence type="ECO:0000256" key="2">
    <source>
        <dbReference type="ARBA" id="ARBA00022679"/>
    </source>
</evidence>
<dbReference type="InterPro" id="IPR000719">
    <property type="entry name" value="Prot_kinase_dom"/>
</dbReference>
<gene>
    <name evidence="11" type="ORF">QYE76_005762</name>
</gene>
<comment type="similarity">
    <text evidence="8">Belongs to the protein kinase superfamily.</text>
</comment>
<feature type="domain" description="Protein kinase" evidence="10">
    <location>
        <begin position="102"/>
        <end position="351"/>
    </location>
</feature>
<keyword evidence="2" id="KW-0808">Transferase</keyword>
<reference evidence="11" key="1">
    <citation type="submission" date="2023-07" db="EMBL/GenBank/DDBJ databases">
        <title>A chromosome-level genome assembly of Lolium multiflorum.</title>
        <authorList>
            <person name="Chen Y."/>
            <person name="Copetti D."/>
            <person name="Kolliker R."/>
            <person name="Studer B."/>
        </authorList>
    </citation>
    <scope>NUCLEOTIDE SEQUENCE</scope>
    <source>
        <strain evidence="11">02402/16</strain>
        <tissue evidence="11">Leaf</tissue>
    </source>
</reference>
<dbReference type="SUPFAM" id="SSF56112">
    <property type="entry name" value="Protein kinase-like (PK-like)"/>
    <property type="match status" value="1"/>
</dbReference>
<dbReference type="CDD" id="cd05117">
    <property type="entry name" value="STKc_CAMK"/>
    <property type="match status" value="1"/>
</dbReference>
<keyword evidence="5" id="KW-0418">Kinase</keyword>
<evidence type="ECO:0000313" key="12">
    <source>
        <dbReference type="Proteomes" id="UP001231189"/>
    </source>
</evidence>
<evidence type="ECO:0000256" key="5">
    <source>
        <dbReference type="ARBA" id="ARBA00022777"/>
    </source>
</evidence>
<dbReference type="PROSITE" id="PS50011">
    <property type="entry name" value="PROTEIN_KINASE_DOM"/>
    <property type="match status" value="1"/>
</dbReference>
<proteinExistence type="inferred from homology"/>
<keyword evidence="6 7" id="KW-0067">ATP-binding</keyword>
<organism evidence="11 12">
    <name type="scientific">Lolium multiflorum</name>
    <name type="common">Italian ryegrass</name>
    <name type="synonym">Lolium perenne subsp. multiflorum</name>
    <dbReference type="NCBI Taxonomy" id="4521"/>
    <lineage>
        <taxon>Eukaryota</taxon>
        <taxon>Viridiplantae</taxon>
        <taxon>Streptophyta</taxon>
        <taxon>Embryophyta</taxon>
        <taxon>Tracheophyta</taxon>
        <taxon>Spermatophyta</taxon>
        <taxon>Magnoliopsida</taxon>
        <taxon>Liliopsida</taxon>
        <taxon>Poales</taxon>
        <taxon>Poaceae</taxon>
        <taxon>BOP clade</taxon>
        <taxon>Pooideae</taxon>
        <taxon>Poodae</taxon>
        <taxon>Poeae</taxon>
        <taxon>Poeae Chloroplast Group 2 (Poeae type)</taxon>
        <taxon>Loliodinae</taxon>
        <taxon>Loliinae</taxon>
        <taxon>Lolium</taxon>
    </lineage>
</organism>
<dbReference type="Gene3D" id="1.10.510.10">
    <property type="entry name" value="Transferase(Phosphotransferase) domain 1"/>
    <property type="match status" value="1"/>
</dbReference>
<evidence type="ECO:0000256" key="8">
    <source>
        <dbReference type="RuleBase" id="RU000304"/>
    </source>
</evidence>
<evidence type="ECO:0000256" key="1">
    <source>
        <dbReference type="ARBA" id="ARBA00022527"/>
    </source>
</evidence>
<evidence type="ECO:0000259" key="10">
    <source>
        <dbReference type="PROSITE" id="PS50011"/>
    </source>
</evidence>
<evidence type="ECO:0000256" key="9">
    <source>
        <dbReference type="SAM" id="MobiDB-lite"/>
    </source>
</evidence>